<comment type="caution">
    <text evidence="3">The sequence shown here is derived from an EMBL/GenBank/DDBJ whole genome shotgun (WGS) entry which is preliminary data.</text>
</comment>
<dbReference type="EMBL" id="QFPP01000007">
    <property type="protein sequence ID" value="PZQ77927.1"/>
    <property type="molecule type" value="Genomic_DNA"/>
</dbReference>
<evidence type="ECO:0000256" key="2">
    <source>
        <dbReference type="SAM" id="Phobius"/>
    </source>
</evidence>
<keyword evidence="2" id="KW-0472">Membrane</keyword>
<sequence length="131" mass="14245">MTAILKLFPSWAWLVLGGAVLASVFAFGWRQGGASAREKLADYKLNTEYQAETQRQANRSRSQSAEQAQAQREPARTVYITKTIERVRDATAPLASCALPDAAIRVLNDARECARQGRSPSCAPDHAVPGS</sequence>
<evidence type="ECO:0000313" key="4">
    <source>
        <dbReference type="Proteomes" id="UP000249135"/>
    </source>
</evidence>
<protein>
    <submittedName>
        <fullName evidence="3">Uncharacterized protein</fullName>
    </submittedName>
</protein>
<feature type="compositionally biased region" description="Low complexity" evidence="1">
    <location>
        <begin position="54"/>
        <end position="72"/>
    </location>
</feature>
<organism evidence="3 4">
    <name type="scientific">Variovorax paradoxus</name>
    <dbReference type="NCBI Taxonomy" id="34073"/>
    <lineage>
        <taxon>Bacteria</taxon>
        <taxon>Pseudomonadati</taxon>
        <taxon>Pseudomonadota</taxon>
        <taxon>Betaproteobacteria</taxon>
        <taxon>Burkholderiales</taxon>
        <taxon>Comamonadaceae</taxon>
        <taxon>Variovorax</taxon>
    </lineage>
</organism>
<proteinExistence type="predicted"/>
<feature type="region of interest" description="Disordered" evidence="1">
    <location>
        <begin position="51"/>
        <end position="74"/>
    </location>
</feature>
<reference evidence="3 4" key="1">
    <citation type="submission" date="2017-08" db="EMBL/GenBank/DDBJ databases">
        <title>Infants hospitalized years apart are colonized by the same room-sourced microbial strains.</title>
        <authorList>
            <person name="Brooks B."/>
            <person name="Olm M.R."/>
            <person name="Firek B.A."/>
            <person name="Baker R."/>
            <person name="Thomas B.C."/>
            <person name="Morowitz M.J."/>
            <person name="Banfield J.F."/>
        </authorList>
    </citation>
    <scope>NUCLEOTIDE SEQUENCE [LARGE SCALE GENOMIC DNA]</scope>
    <source>
        <strain evidence="3">S2_005_003_R2_41</strain>
    </source>
</reference>
<evidence type="ECO:0000256" key="1">
    <source>
        <dbReference type="SAM" id="MobiDB-lite"/>
    </source>
</evidence>
<keyword evidence="2" id="KW-1133">Transmembrane helix</keyword>
<evidence type="ECO:0000313" key="3">
    <source>
        <dbReference type="EMBL" id="PZQ77927.1"/>
    </source>
</evidence>
<keyword evidence="2" id="KW-0812">Transmembrane</keyword>
<gene>
    <name evidence="3" type="ORF">DI563_01860</name>
</gene>
<dbReference type="AlphaFoldDB" id="A0A2W5S5A3"/>
<name>A0A2W5S5A3_VARPD</name>
<feature type="transmembrane region" description="Helical" evidence="2">
    <location>
        <begin position="12"/>
        <end position="29"/>
    </location>
</feature>
<accession>A0A2W5S5A3</accession>
<dbReference type="Proteomes" id="UP000249135">
    <property type="component" value="Unassembled WGS sequence"/>
</dbReference>